<dbReference type="PROSITE" id="PS50240">
    <property type="entry name" value="TRYPSIN_DOM"/>
    <property type="match status" value="1"/>
</dbReference>
<dbReference type="PROSITE" id="PS00135">
    <property type="entry name" value="TRYPSIN_SER"/>
    <property type="match status" value="1"/>
</dbReference>
<evidence type="ECO:0000256" key="5">
    <source>
        <dbReference type="ARBA" id="ARBA00022729"/>
    </source>
</evidence>
<dbReference type="InterPro" id="IPR001254">
    <property type="entry name" value="Trypsin_dom"/>
</dbReference>
<comment type="similarity">
    <text evidence="2">Belongs to the peptidase S1 family.</text>
</comment>
<evidence type="ECO:0000256" key="11">
    <source>
        <dbReference type="ARBA" id="ARBA00038868"/>
    </source>
</evidence>
<keyword evidence="7 12" id="KW-0720">Serine protease</keyword>
<name>A0A6P4J3K8_DROKI</name>
<dbReference type="Pfam" id="PF00089">
    <property type="entry name" value="Trypsin"/>
    <property type="match status" value="1"/>
</dbReference>
<evidence type="ECO:0000256" key="7">
    <source>
        <dbReference type="ARBA" id="ARBA00022825"/>
    </source>
</evidence>
<dbReference type="GO" id="GO:0005576">
    <property type="term" value="C:extracellular region"/>
    <property type="evidence" value="ECO:0007669"/>
    <property type="project" value="UniProtKB-SubCell"/>
</dbReference>
<dbReference type="InterPro" id="IPR018114">
    <property type="entry name" value="TRYPSIN_HIS"/>
</dbReference>
<evidence type="ECO:0000313" key="15">
    <source>
        <dbReference type="RefSeq" id="XP_017029153.2"/>
    </source>
</evidence>
<keyword evidence="8" id="KW-0865">Zymogen</keyword>
<dbReference type="InterPro" id="IPR009003">
    <property type="entry name" value="Peptidase_S1_PA"/>
</dbReference>
<dbReference type="InterPro" id="IPR033116">
    <property type="entry name" value="TRYPSIN_SER"/>
</dbReference>
<evidence type="ECO:0000256" key="1">
    <source>
        <dbReference type="ARBA" id="ARBA00004239"/>
    </source>
</evidence>
<proteinExistence type="inferred from homology"/>
<comment type="catalytic activity">
    <reaction evidence="10">
        <text>Preferential cleavage: Arg-|-Xaa, Lys-|-Xaa.</text>
        <dbReference type="EC" id="3.4.21.4"/>
    </reaction>
</comment>
<evidence type="ECO:0000256" key="4">
    <source>
        <dbReference type="ARBA" id="ARBA00022670"/>
    </source>
</evidence>
<dbReference type="PROSITE" id="PS00134">
    <property type="entry name" value="TRYPSIN_HIS"/>
    <property type="match status" value="1"/>
</dbReference>
<keyword evidence="9" id="KW-1015">Disulfide bond</keyword>
<evidence type="ECO:0000259" key="13">
    <source>
        <dbReference type="PROSITE" id="PS50240"/>
    </source>
</evidence>
<dbReference type="GO" id="GO:0006508">
    <property type="term" value="P:proteolysis"/>
    <property type="evidence" value="ECO:0007669"/>
    <property type="project" value="UniProtKB-KW"/>
</dbReference>
<keyword evidence="5" id="KW-0732">Signal</keyword>
<evidence type="ECO:0000256" key="12">
    <source>
        <dbReference type="RuleBase" id="RU363034"/>
    </source>
</evidence>
<dbReference type="InterPro" id="IPR050430">
    <property type="entry name" value="Peptidase_S1"/>
</dbReference>
<dbReference type="PANTHER" id="PTHR24276:SF91">
    <property type="entry name" value="AT26814P-RELATED"/>
    <property type="match status" value="1"/>
</dbReference>
<evidence type="ECO:0000256" key="3">
    <source>
        <dbReference type="ARBA" id="ARBA00022525"/>
    </source>
</evidence>
<evidence type="ECO:0000256" key="2">
    <source>
        <dbReference type="ARBA" id="ARBA00007664"/>
    </source>
</evidence>
<dbReference type="Gene3D" id="2.40.10.10">
    <property type="entry name" value="Trypsin-like serine proteases"/>
    <property type="match status" value="1"/>
</dbReference>
<organism evidence="14 15">
    <name type="scientific">Drosophila kikkawai</name>
    <name type="common">Fruit fly</name>
    <dbReference type="NCBI Taxonomy" id="30033"/>
    <lineage>
        <taxon>Eukaryota</taxon>
        <taxon>Metazoa</taxon>
        <taxon>Ecdysozoa</taxon>
        <taxon>Arthropoda</taxon>
        <taxon>Hexapoda</taxon>
        <taxon>Insecta</taxon>
        <taxon>Pterygota</taxon>
        <taxon>Neoptera</taxon>
        <taxon>Endopterygota</taxon>
        <taxon>Diptera</taxon>
        <taxon>Brachycera</taxon>
        <taxon>Muscomorpha</taxon>
        <taxon>Ephydroidea</taxon>
        <taxon>Drosophilidae</taxon>
        <taxon>Drosophila</taxon>
        <taxon>Sophophora</taxon>
    </lineage>
</organism>
<feature type="domain" description="Peptidase S1" evidence="13">
    <location>
        <begin position="60"/>
        <end position="297"/>
    </location>
</feature>
<evidence type="ECO:0000256" key="9">
    <source>
        <dbReference type="ARBA" id="ARBA00023157"/>
    </source>
</evidence>
<dbReference type="OrthoDB" id="10059102at2759"/>
<dbReference type="AlphaFoldDB" id="A0A6P4J3K8"/>
<keyword evidence="3" id="KW-0964">Secreted</keyword>
<dbReference type="GO" id="GO:0004252">
    <property type="term" value="F:serine-type endopeptidase activity"/>
    <property type="evidence" value="ECO:0007669"/>
    <property type="project" value="UniProtKB-EC"/>
</dbReference>
<comment type="subcellular location">
    <subcellularLocation>
        <location evidence="1">Secreted</location>
        <location evidence="1">Extracellular space</location>
    </subcellularLocation>
</comment>
<evidence type="ECO:0000256" key="6">
    <source>
        <dbReference type="ARBA" id="ARBA00022801"/>
    </source>
</evidence>
<keyword evidence="6 12" id="KW-0378">Hydrolase</keyword>
<dbReference type="SMART" id="SM00020">
    <property type="entry name" value="Tryp_SPc"/>
    <property type="match status" value="1"/>
</dbReference>
<dbReference type="RefSeq" id="XP_017029153.2">
    <property type="nucleotide sequence ID" value="XM_017173664.3"/>
</dbReference>
<dbReference type="PANTHER" id="PTHR24276">
    <property type="entry name" value="POLYSERASE-RELATED"/>
    <property type="match status" value="1"/>
</dbReference>
<dbReference type="InterPro" id="IPR043504">
    <property type="entry name" value="Peptidase_S1_PA_chymotrypsin"/>
</dbReference>
<evidence type="ECO:0000256" key="10">
    <source>
        <dbReference type="ARBA" id="ARBA00036320"/>
    </source>
</evidence>
<reference evidence="15" key="1">
    <citation type="submission" date="2025-08" db="UniProtKB">
        <authorList>
            <consortium name="RefSeq"/>
        </authorList>
    </citation>
    <scope>IDENTIFICATION</scope>
    <source>
        <strain evidence="15">14028-0561.14</strain>
        <tissue evidence="15">Whole fly</tissue>
    </source>
</reference>
<keyword evidence="4 12" id="KW-0645">Protease</keyword>
<protein>
    <recommendedName>
        <fullName evidence="11">trypsin</fullName>
        <ecNumber evidence="11">3.4.21.4</ecNumber>
    </recommendedName>
</protein>
<dbReference type="GeneID" id="108079356"/>
<evidence type="ECO:0000313" key="14">
    <source>
        <dbReference type="Proteomes" id="UP001652661"/>
    </source>
</evidence>
<dbReference type="Proteomes" id="UP001652661">
    <property type="component" value="Chromosome X"/>
</dbReference>
<dbReference type="CDD" id="cd00190">
    <property type="entry name" value="Tryp_SPc"/>
    <property type="match status" value="1"/>
</dbReference>
<keyword evidence="14" id="KW-1185">Reference proteome</keyword>
<dbReference type="PRINTS" id="PR00722">
    <property type="entry name" value="CHYMOTRYPSIN"/>
</dbReference>
<dbReference type="EC" id="3.4.21.4" evidence="11"/>
<evidence type="ECO:0000256" key="8">
    <source>
        <dbReference type="ARBA" id="ARBA00023145"/>
    </source>
</evidence>
<sequence>MTFKIRKMRFSKFIACFLLFFHRIAPYLVQGTNFFFAQLSHRRKFEDDNGTSASDFHYLVTGGYRPATNELVKYAVSVRVGAAKEYFGTNHICGGTIISTRAILTAAHCMYSSRGSLYQARKLMVYAGTPKRLEQAPSTQELRVRQILPHPKYRSGRLRHDIGLILLKEEITTNEHAAIMSLNDKSPSAGLACTVVGWGTVIQFGPSADEAINGDVQILPNSICENLWNFNSNGMICAKNSDDSEVDSCQGDSGGPLFCNNMVVGVVSYGEGCGEKTSAGVYTDVYHYRDWIKANSAVGLKVSLMGLVMVLLLAA</sequence>
<gene>
    <name evidence="15" type="primary">LOC108079356</name>
</gene>
<dbReference type="InterPro" id="IPR001314">
    <property type="entry name" value="Peptidase_S1A"/>
</dbReference>
<accession>A0A6P4J3K8</accession>
<dbReference type="SUPFAM" id="SSF50494">
    <property type="entry name" value="Trypsin-like serine proteases"/>
    <property type="match status" value="1"/>
</dbReference>